<organism evidence="23">
    <name type="scientific">Davidia involucrata</name>
    <name type="common">Dove tree</name>
    <dbReference type="NCBI Taxonomy" id="16924"/>
    <lineage>
        <taxon>Eukaryota</taxon>
        <taxon>Viridiplantae</taxon>
        <taxon>Streptophyta</taxon>
        <taxon>Embryophyta</taxon>
        <taxon>Tracheophyta</taxon>
        <taxon>Spermatophyta</taxon>
        <taxon>Magnoliopsida</taxon>
        <taxon>eudicotyledons</taxon>
        <taxon>Gunneridae</taxon>
        <taxon>Pentapetalae</taxon>
        <taxon>asterids</taxon>
        <taxon>Cornales</taxon>
        <taxon>Nyssaceae</taxon>
        <taxon>Davidia</taxon>
    </lineage>
</organism>
<dbReference type="CDD" id="cd14066">
    <property type="entry name" value="STKc_IRAK"/>
    <property type="match status" value="1"/>
</dbReference>
<evidence type="ECO:0000256" key="17">
    <source>
        <dbReference type="ARBA" id="ARBA00047899"/>
    </source>
</evidence>
<keyword evidence="16" id="KW-0325">Glycoprotein</keyword>
<keyword evidence="12 19" id="KW-0067">ATP-binding</keyword>
<dbReference type="Pfam" id="PF23598">
    <property type="entry name" value="LRR_14"/>
    <property type="match status" value="1"/>
</dbReference>
<dbReference type="GO" id="GO:0051707">
    <property type="term" value="P:response to other organism"/>
    <property type="evidence" value="ECO:0007669"/>
    <property type="project" value="UniProtKB-ARBA"/>
</dbReference>
<dbReference type="InterPro" id="IPR032675">
    <property type="entry name" value="LRR_dom_sf"/>
</dbReference>
<dbReference type="SMART" id="SM00220">
    <property type="entry name" value="S_TKc"/>
    <property type="match status" value="1"/>
</dbReference>
<dbReference type="FunFam" id="3.80.10.10:FF:001021">
    <property type="entry name" value="Leucine-rich receptor-like protein kinase family protein"/>
    <property type="match status" value="1"/>
</dbReference>
<feature type="chain" id="PRO_5022760592" description="non-specific serine/threonine protein kinase" evidence="21">
    <location>
        <begin position="26"/>
        <end position="966"/>
    </location>
</feature>
<evidence type="ECO:0000256" key="15">
    <source>
        <dbReference type="ARBA" id="ARBA00023170"/>
    </source>
</evidence>
<dbReference type="InterPro" id="IPR000719">
    <property type="entry name" value="Prot_kinase_dom"/>
</dbReference>
<dbReference type="InterPro" id="IPR055414">
    <property type="entry name" value="LRR_R13L4/SHOC2-like"/>
</dbReference>
<evidence type="ECO:0000256" key="7">
    <source>
        <dbReference type="ARBA" id="ARBA00022692"/>
    </source>
</evidence>
<dbReference type="GO" id="GO:0006952">
    <property type="term" value="P:defense response"/>
    <property type="evidence" value="ECO:0007669"/>
    <property type="project" value="UniProtKB-ARBA"/>
</dbReference>
<dbReference type="InterPro" id="IPR008271">
    <property type="entry name" value="Ser/Thr_kinase_AS"/>
</dbReference>
<keyword evidence="13 20" id="KW-1133">Transmembrane helix</keyword>
<evidence type="ECO:0000256" key="1">
    <source>
        <dbReference type="ARBA" id="ARBA00004167"/>
    </source>
</evidence>
<keyword evidence="7 20" id="KW-0812">Transmembrane</keyword>
<protein>
    <recommendedName>
        <fullName evidence="3">non-specific serine/threonine protein kinase</fullName>
        <ecNumber evidence="3">2.7.11.1</ecNumber>
    </recommendedName>
</protein>
<accession>A0A5B7A449</accession>
<dbReference type="GO" id="GO:0001653">
    <property type="term" value="F:peptide receptor activity"/>
    <property type="evidence" value="ECO:0007669"/>
    <property type="project" value="UniProtKB-ARBA"/>
</dbReference>
<keyword evidence="8 21" id="KW-0732">Signal</keyword>
<dbReference type="GO" id="GO:0004674">
    <property type="term" value="F:protein serine/threonine kinase activity"/>
    <property type="evidence" value="ECO:0007669"/>
    <property type="project" value="UniProtKB-KW"/>
</dbReference>
<dbReference type="GO" id="GO:0016020">
    <property type="term" value="C:membrane"/>
    <property type="evidence" value="ECO:0007669"/>
    <property type="project" value="UniProtKB-SubCell"/>
</dbReference>
<evidence type="ECO:0000256" key="4">
    <source>
        <dbReference type="ARBA" id="ARBA00022527"/>
    </source>
</evidence>
<reference evidence="23" key="1">
    <citation type="submission" date="2019-08" db="EMBL/GenBank/DDBJ databases">
        <title>Reference gene set and small RNA set construction with multiple tissues from Davidia involucrata Baill.</title>
        <authorList>
            <person name="Yang H."/>
            <person name="Zhou C."/>
            <person name="Li G."/>
            <person name="Wang J."/>
            <person name="Gao P."/>
            <person name="Wang M."/>
            <person name="Wang R."/>
            <person name="Zhao Y."/>
        </authorList>
    </citation>
    <scope>NUCLEOTIDE SEQUENCE</scope>
    <source>
        <tissue evidence="23">Mixed with DoveR01_LX</tissue>
    </source>
</reference>
<evidence type="ECO:0000256" key="8">
    <source>
        <dbReference type="ARBA" id="ARBA00022729"/>
    </source>
</evidence>
<keyword evidence="4" id="KW-0723">Serine/threonine-protein kinase</keyword>
<feature type="binding site" evidence="19">
    <location>
        <position position="691"/>
    </location>
    <ligand>
        <name>ATP</name>
        <dbReference type="ChEBI" id="CHEBI:30616"/>
    </ligand>
</feature>
<evidence type="ECO:0000256" key="20">
    <source>
        <dbReference type="SAM" id="Phobius"/>
    </source>
</evidence>
<evidence type="ECO:0000256" key="11">
    <source>
        <dbReference type="ARBA" id="ARBA00022777"/>
    </source>
</evidence>
<dbReference type="AlphaFoldDB" id="A0A5B7A449"/>
<evidence type="ECO:0000256" key="9">
    <source>
        <dbReference type="ARBA" id="ARBA00022737"/>
    </source>
</evidence>
<gene>
    <name evidence="23" type="ORF">Din_020818</name>
</gene>
<dbReference type="FunFam" id="3.80.10.10:FF:000453">
    <property type="entry name" value="Leucine-rich receptor-like protein kinase family protein"/>
    <property type="match status" value="1"/>
</dbReference>
<comment type="catalytic activity">
    <reaction evidence="17">
        <text>L-threonyl-[protein] + ATP = O-phospho-L-threonyl-[protein] + ADP + H(+)</text>
        <dbReference type="Rhea" id="RHEA:46608"/>
        <dbReference type="Rhea" id="RHEA-COMP:11060"/>
        <dbReference type="Rhea" id="RHEA-COMP:11605"/>
        <dbReference type="ChEBI" id="CHEBI:15378"/>
        <dbReference type="ChEBI" id="CHEBI:30013"/>
        <dbReference type="ChEBI" id="CHEBI:30616"/>
        <dbReference type="ChEBI" id="CHEBI:61977"/>
        <dbReference type="ChEBI" id="CHEBI:456216"/>
        <dbReference type="EC" id="2.7.11.1"/>
    </reaction>
</comment>
<dbReference type="PROSITE" id="PS00108">
    <property type="entry name" value="PROTEIN_KINASE_ST"/>
    <property type="match status" value="1"/>
</dbReference>
<comment type="catalytic activity">
    <reaction evidence="18">
        <text>L-seryl-[protein] + ATP = O-phospho-L-seryl-[protein] + ADP + H(+)</text>
        <dbReference type="Rhea" id="RHEA:17989"/>
        <dbReference type="Rhea" id="RHEA-COMP:9863"/>
        <dbReference type="Rhea" id="RHEA-COMP:11604"/>
        <dbReference type="ChEBI" id="CHEBI:15378"/>
        <dbReference type="ChEBI" id="CHEBI:29999"/>
        <dbReference type="ChEBI" id="CHEBI:30616"/>
        <dbReference type="ChEBI" id="CHEBI:83421"/>
        <dbReference type="ChEBI" id="CHEBI:456216"/>
        <dbReference type="EC" id="2.7.11.1"/>
    </reaction>
</comment>
<keyword evidence="10 19" id="KW-0547">Nucleotide-binding</keyword>
<dbReference type="InterPro" id="IPR017441">
    <property type="entry name" value="Protein_kinase_ATP_BS"/>
</dbReference>
<evidence type="ECO:0000256" key="21">
    <source>
        <dbReference type="SAM" id="SignalP"/>
    </source>
</evidence>
<dbReference type="PANTHER" id="PTHR48056">
    <property type="entry name" value="LRR RECEPTOR-LIKE SERINE/THREONINE-PROTEIN KINASE-RELATED"/>
    <property type="match status" value="1"/>
</dbReference>
<dbReference type="SUPFAM" id="SSF56112">
    <property type="entry name" value="Protein kinase-like (PK-like)"/>
    <property type="match status" value="1"/>
</dbReference>
<dbReference type="FunFam" id="1.10.510.10:FF:000276">
    <property type="entry name" value="LRR receptor-like serine/threonine-protein kinase RCH1"/>
    <property type="match status" value="1"/>
</dbReference>
<evidence type="ECO:0000256" key="3">
    <source>
        <dbReference type="ARBA" id="ARBA00012513"/>
    </source>
</evidence>
<dbReference type="EC" id="2.7.11.1" evidence="3"/>
<evidence type="ECO:0000256" key="12">
    <source>
        <dbReference type="ARBA" id="ARBA00022840"/>
    </source>
</evidence>
<evidence type="ECO:0000256" key="10">
    <source>
        <dbReference type="ARBA" id="ARBA00022741"/>
    </source>
</evidence>
<keyword evidence="5" id="KW-0433">Leucine-rich repeat</keyword>
<dbReference type="FunFam" id="3.80.10.10:FF:001191">
    <property type="entry name" value="Receptor protein-tyrosine kinase CEPR2"/>
    <property type="match status" value="1"/>
</dbReference>
<keyword evidence="14 20" id="KW-0472">Membrane</keyword>
<dbReference type="PROSITE" id="PS51450">
    <property type="entry name" value="LRR"/>
    <property type="match status" value="1"/>
</dbReference>
<dbReference type="InterPro" id="IPR013210">
    <property type="entry name" value="LRR_N_plant-typ"/>
</dbReference>
<evidence type="ECO:0000256" key="13">
    <source>
        <dbReference type="ARBA" id="ARBA00022989"/>
    </source>
</evidence>
<dbReference type="SUPFAM" id="SSF52058">
    <property type="entry name" value="L domain-like"/>
    <property type="match status" value="1"/>
</dbReference>
<dbReference type="PANTHER" id="PTHR48056:SF41">
    <property type="entry name" value="RECEPTOR-LIKE PROTEIN KINASE HAIKU2"/>
    <property type="match status" value="1"/>
</dbReference>
<dbReference type="SUPFAM" id="SSF52047">
    <property type="entry name" value="RNI-like"/>
    <property type="match status" value="1"/>
</dbReference>
<dbReference type="SMART" id="SM00369">
    <property type="entry name" value="LRR_TYP"/>
    <property type="match status" value="4"/>
</dbReference>
<dbReference type="GO" id="GO:0005524">
    <property type="term" value="F:ATP binding"/>
    <property type="evidence" value="ECO:0007669"/>
    <property type="project" value="UniProtKB-UniRule"/>
</dbReference>
<dbReference type="GO" id="GO:0009791">
    <property type="term" value="P:post-embryonic development"/>
    <property type="evidence" value="ECO:0007669"/>
    <property type="project" value="UniProtKB-ARBA"/>
</dbReference>
<keyword evidence="9" id="KW-0677">Repeat</keyword>
<dbReference type="Pfam" id="PF00560">
    <property type="entry name" value="LRR_1"/>
    <property type="match status" value="4"/>
</dbReference>
<evidence type="ECO:0000256" key="5">
    <source>
        <dbReference type="ARBA" id="ARBA00022614"/>
    </source>
</evidence>
<dbReference type="FunFam" id="3.80.10.10:FF:000413">
    <property type="entry name" value="Inactive leucine-rich repeat receptor-like protein kinase"/>
    <property type="match status" value="1"/>
</dbReference>
<keyword evidence="6" id="KW-0808">Transferase</keyword>
<feature type="signal peptide" evidence="21">
    <location>
        <begin position="1"/>
        <end position="25"/>
    </location>
</feature>
<evidence type="ECO:0000256" key="16">
    <source>
        <dbReference type="ARBA" id="ARBA00023180"/>
    </source>
</evidence>
<name>A0A5B7A449_DAVIN</name>
<dbReference type="InterPro" id="IPR050647">
    <property type="entry name" value="Plant_LRR-RLKs"/>
</dbReference>
<dbReference type="Gene3D" id="3.80.10.10">
    <property type="entry name" value="Ribonuclease Inhibitor"/>
    <property type="match status" value="3"/>
</dbReference>
<dbReference type="PROSITE" id="PS00107">
    <property type="entry name" value="PROTEIN_KINASE_ATP"/>
    <property type="match status" value="1"/>
</dbReference>
<dbReference type="Pfam" id="PF00069">
    <property type="entry name" value="Pkinase"/>
    <property type="match status" value="1"/>
</dbReference>
<evidence type="ECO:0000256" key="19">
    <source>
        <dbReference type="PROSITE-ProRule" id="PRU10141"/>
    </source>
</evidence>
<feature type="transmembrane region" description="Helical" evidence="20">
    <location>
        <begin position="605"/>
        <end position="627"/>
    </location>
</feature>
<dbReference type="Gene3D" id="1.10.510.10">
    <property type="entry name" value="Transferase(Phosphotransferase) domain 1"/>
    <property type="match status" value="1"/>
</dbReference>
<dbReference type="InterPro" id="IPR011009">
    <property type="entry name" value="Kinase-like_dom_sf"/>
</dbReference>
<dbReference type="EMBL" id="GHES01020818">
    <property type="protein sequence ID" value="MPA51377.1"/>
    <property type="molecule type" value="Transcribed_RNA"/>
</dbReference>
<dbReference type="PROSITE" id="PS50011">
    <property type="entry name" value="PROTEIN_KINASE_DOM"/>
    <property type="match status" value="1"/>
</dbReference>
<comment type="subcellular location">
    <subcellularLocation>
        <location evidence="1">Membrane</location>
        <topology evidence="1">Single-pass membrane protein</topology>
    </subcellularLocation>
</comment>
<sequence length="966" mass="106232">MSAEHMFRQLLTLLFFLSAISPSQSDDLQLLLKFKSALEKSNTQVFDTWTPQNSICSFTGIVCNSNQLVKEINLSQQHLFGTLPFDSICKLEALEKISLGSNFLFGSVSEDLTNCTRLQYLDLGENSFSGKVPDLSSLSQLKFLNLNHSGFSGPFPWKSLENITSLTFLSLGDNPFDRSSFPLEVLKLDKLYWLYLTNCSLEGKIPEGIGNLTLLENLELSGNHLFGEIPEGITKLTRLWQLELYANQLTGKLPVGFGNLTSLVNFDASTNSLEGDLSELKSLTQLASLQLFENQFSGVIPEELGEFKSLKQFSIYTNKLTGSLPQKIGSWSDLIYIDVSENFLTGPIPPDMCKNGKLTELLVLQNQFTAGIPANYANCSSLVRLRVNNNSLSGTVPAGIWSLPKLAIIDLTLNQFEGSVTTDIGESKSLAQLFLANNRFSGELPAAISETSSLFAIELSSNQFSGEIPATIGKLKKLSSLHLGDNQFSGIIPDSLGSCVSLSDLNLAGNSLSGKIPVTLGSLPNLNSLNLSNNKLSGEIPASLSSLKLSLLDLSNNRLIGRVPESLSAEAYNGSFAGNSGLCSRSIRDFRSCSSDSGMSSQVGTVIYCFISGGTLLVVSLACFIYVKHRQKDQDRPMKRGISWDMKSFHVLSFTEEEILNSIKQENLIGKGGSGNVYKVILRSGKHLAVKQIWKSDSGDRKICQSSTAMLAKGKGRSPEYDAEVVTLSSVRHMNVVKLYCSITSEDWNLLVYEYLPNGSLWDQLHTCHKKEMDWLVRYEIAVGAARGLEYLHHGCDRPVIHRDVKSSNILLDEEMKPRIADFGLAKIVQTNGAKDYTHIVAGTHGYIAPEYAYTYKVNEKSDVYSFGVVLMELVTGKRPVEPEFGDNKDIVQWICSKMRSKGSLIELVDSSISEGLKQDAVKVLRIAIHCTANIPAVRPSMRMVLQMLEEAEPCTLSSIIVNQRG</sequence>
<dbReference type="InterPro" id="IPR001611">
    <property type="entry name" value="Leu-rich_rpt"/>
</dbReference>
<evidence type="ECO:0000256" key="6">
    <source>
        <dbReference type="ARBA" id="ARBA00022679"/>
    </source>
</evidence>
<evidence type="ECO:0000256" key="18">
    <source>
        <dbReference type="ARBA" id="ARBA00048679"/>
    </source>
</evidence>
<comment type="similarity">
    <text evidence="2">Belongs to the protein kinase superfamily. Ser/Thr protein kinase family.</text>
</comment>
<evidence type="ECO:0000256" key="2">
    <source>
        <dbReference type="ARBA" id="ARBA00008684"/>
    </source>
</evidence>
<feature type="domain" description="Protein kinase" evidence="22">
    <location>
        <begin position="663"/>
        <end position="956"/>
    </location>
</feature>
<keyword evidence="15 23" id="KW-0675">Receptor</keyword>
<dbReference type="Pfam" id="PF08263">
    <property type="entry name" value="LRRNT_2"/>
    <property type="match status" value="1"/>
</dbReference>
<dbReference type="Gene3D" id="3.30.200.20">
    <property type="entry name" value="Phosphorylase Kinase, domain 1"/>
    <property type="match status" value="1"/>
</dbReference>
<evidence type="ECO:0000256" key="14">
    <source>
        <dbReference type="ARBA" id="ARBA00023136"/>
    </source>
</evidence>
<dbReference type="FunFam" id="3.80.10.10:FF:000234">
    <property type="entry name" value="Probable inactive receptor kinase RLK902"/>
    <property type="match status" value="1"/>
</dbReference>
<dbReference type="FunFam" id="3.30.200.20:FF:000540">
    <property type="entry name" value="Receptor-like protein kinase HAIKU2"/>
    <property type="match status" value="1"/>
</dbReference>
<proteinExistence type="inferred from homology"/>
<dbReference type="InterPro" id="IPR003591">
    <property type="entry name" value="Leu-rich_rpt_typical-subtyp"/>
</dbReference>
<keyword evidence="11 23" id="KW-0418">Kinase</keyword>
<evidence type="ECO:0000259" key="22">
    <source>
        <dbReference type="PROSITE" id="PS50011"/>
    </source>
</evidence>
<evidence type="ECO:0000313" key="23">
    <source>
        <dbReference type="EMBL" id="MPA51377.1"/>
    </source>
</evidence>